<protein>
    <submittedName>
        <fullName evidence="7">Arylsulfatase</fullName>
        <ecNumber evidence="7">3.1.6.1</ecNumber>
    </submittedName>
</protein>
<gene>
    <name evidence="7" type="primary">atsA_36</name>
    <name evidence="7" type="ORF">FF011L_47050</name>
</gene>
<dbReference type="GO" id="GO:0004065">
    <property type="term" value="F:arylsulfatase activity"/>
    <property type="evidence" value="ECO:0007669"/>
    <property type="project" value="UniProtKB-EC"/>
</dbReference>
<evidence type="ECO:0000256" key="1">
    <source>
        <dbReference type="ARBA" id="ARBA00008779"/>
    </source>
</evidence>
<dbReference type="InterPro" id="IPR017850">
    <property type="entry name" value="Alkaline_phosphatase_core_sf"/>
</dbReference>
<dbReference type="SUPFAM" id="SSF53649">
    <property type="entry name" value="Alkaline phosphatase-like"/>
    <property type="match status" value="1"/>
</dbReference>
<dbReference type="PANTHER" id="PTHR42693:SF43">
    <property type="entry name" value="BLL2667 PROTEIN"/>
    <property type="match status" value="1"/>
</dbReference>
<dbReference type="InterPro" id="IPR050738">
    <property type="entry name" value="Sulfatase"/>
</dbReference>
<keyword evidence="4" id="KW-0106">Calcium</keyword>
<dbReference type="Gene3D" id="3.40.720.10">
    <property type="entry name" value="Alkaline Phosphatase, subunit A"/>
    <property type="match status" value="1"/>
</dbReference>
<proteinExistence type="inferred from homology"/>
<reference evidence="7 8" key="1">
    <citation type="submission" date="2019-02" db="EMBL/GenBank/DDBJ databases">
        <title>Deep-cultivation of Planctomycetes and their phenomic and genomic characterization uncovers novel biology.</title>
        <authorList>
            <person name="Wiegand S."/>
            <person name="Jogler M."/>
            <person name="Boedeker C."/>
            <person name="Pinto D."/>
            <person name="Vollmers J."/>
            <person name="Rivas-Marin E."/>
            <person name="Kohn T."/>
            <person name="Peeters S.H."/>
            <person name="Heuer A."/>
            <person name="Rast P."/>
            <person name="Oberbeckmann S."/>
            <person name="Bunk B."/>
            <person name="Jeske O."/>
            <person name="Meyerdierks A."/>
            <person name="Storesund J.E."/>
            <person name="Kallscheuer N."/>
            <person name="Luecker S."/>
            <person name="Lage O.M."/>
            <person name="Pohl T."/>
            <person name="Merkel B.J."/>
            <person name="Hornburger P."/>
            <person name="Mueller R.-W."/>
            <person name="Bruemmer F."/>
            <person name="Labrenz M."/>
            <person name="Spormann A.M."/>
            <person name="Op den Camp H."/>
            <person name="Overmann J."/>
            <person name="Amann R."/>
            <person name="Jetten M.S.M."/>
            <person name="Mascher T."/>
            <person name="Medema M.H."/>
            <person name="Devos D.P."/>
            <person name="Kaster A.-K."/>
            <person name="Ovreas L."/>
            <person name="Rohde M."/>
            <person name="Galperin M.Y."/>
            <person name="Jogler C."/>
        </authorList>
    </citation>
    <scope>NUCLEOTIDE SEQUENCE [LARGE SCALE GENOMIC DNA]</scope>
    <source>
        <strain evidence="7 8">FF011L</strain>
    </source>
</reference>
<keyword evidence="2" id="KW-0479">Metal-binding</keyword>
<dbReference type="InterPro" id="IPR000917">
    <property type="entry name" value="Sulfatase_N"/>
</dbReference>
<dbReference type="EMBL" id="CP036262">
    <property type="protein sequence ID" value="QDS95904.1"/>
    <property type="molecule type" value="Genomic_DNA"/>
</dbReference>
<keyword evidence="3 7" id="KW-0378">Hydrolase</keyword>
<dbReference type="PROSITE" id="PS00523">
    <property type="entry name" value="SULFATASE_1"/>
    <property type="match status" value="1"/>
</dbReference>
<dbReference type="AlphaFoldDB" id="A0A517MLZ0"/>
<feature type="transmembrane region" description="Helical" evidence="5">
    <location>
        <begin position="40"/>
        <end position="59"/>
    </location>
</feature>
<dbReference type="PANTHER" id="PTHR42693">
    <property type="entry name" value="ARYLSULFATASE FAMILY MEMBER"/>
    <property type="match status" value="1"/>
</dbReference>
<evidence type="ECO:0000259" key="6">
    <source>
        <dbReference type="Pfam" id="PF00884"/>
    </source>
</evidence>
<organism evidence="7 8">
    <name type="scientific">Roseimaritima multifibrata</name>
    <dbReference type="NCBI Taxonomy" id="1930274"/>
    <lineage>
        <taxon>Bacteria</taxon>
        <taxon>Pseudomonadati</taxon>
        <taxon>Planctomycetota</taxon>
        <taxon>Planctomycetia</taxon>
        <taxon>Pirellulales</taxon>
        <taxon>Pirellulaceae</taxon>
        <taxon>Roseimaritima</taxon>
    </lineage>
</organism>
<evidence type="ECO:0000256" key="4">
    <source>
        <dbReference type="ARBA" id="ARBA00022837"/>
    </source>
</evidence>
<evidence type="ECO:0000256" key="5">
    <source>
        <dbReference type="SAM" id="Phobius"/>
    </source>
</evidence>
<dbReference type="InterPro" id="IPR024607">
    <property type="entry name" value="Sulfatase_CS"/>
</dbReference>
<dbReference type="Proteomes" id="UP000320672">
    <property type="component" value="Chromosome"/>
</dbReference>
<keyword evidence="8" id="KW-1185">Reference proteome</keyword>
<accession>A0A517MLZ0</accession>
<keyword evidence="5" id="KW-1133">Transmembrane helix</keyword>
<dbReference type="CDD" id="cd16025">
    <property type="entry name" value="PAS_like"/>
    <property type="match status" value="1"/>
</dbReference>
<keyword evidence="5" id="KW-0472">Membrane</keyword>
<evidence type="ECO:0000256" key="2">
    <source>
        <dbReference type="ARBA" id="ARBA00022723"/>
    </source>
</evidence>
<name>A0A517MLZ0_9BACT</name>
<evidence type="ECO:0000313" key="7">
    <source>
        <dbReference type="EMBL" id="QDS95904.1"/>
    </source>
</evidence>
<sequence length="845" mass="93214">MESSRLSHDTIIISCGTRLAEIDCLKAQKHIRNYTMDKKVFNRILIATLGVILAIPVGAQENLPFPPSASGSTAAYSMQQSTYNPLPAENRLPDDAPNILIVLIDDVGPGQTDAFGGEIHTPTLNKISKEGVAYNRFHTTAMCSPTRAALLTGRNHHRVGNGQITELANDWDGYVGIIPKSSATVAEVLKNYGYRTAAWGKWHNTPAQQITAAGPFDFWPAGYGFEYFYGFLAGEASQYEPQLVRNTTYVDHPHTSDGHDYYHLSEDLADDAIHWLKDHKAFAPDKPFLMYWASGASHGPHQVPKEWADKYKGKFDDGWDEYRKRVYVRAKELGWIPKNAQLTPRPPTLASWDSIPEDEKPFQRRLMEVYAGFTEHADVQVGRIVDEIDNLGYGENTMIFYIWGDNGASAEGQNGTISELLAQNSIPTTTQQQIEALDSLGGLDVLGSPKTDNMYHAGWAWAGASPYQGTKLLASYFGGTRNPMAVRWPAKIKPTAKPHSQFLDVNDVVPTIYDILDITPPRMVNGVPQDKIDGISFKSTLNDASAKEVQPTQYFEIMGSRAIYHDGWIASAIGPRLPWESGLPAGIKEWNPANDKWQLYNLNEDWTQANDLADKMPAKLEEMKKLFLIELTENQGLPVGGGLWVPLLHPELRLVPPYTSWNFPVAITRMPEVAAPSLGNKDNVVTVNTDVPANANGVIYALGGFSGGLTLYVKENVLSYEYNLFEIQRTHIRAKGKLAAGKHKIEVKTTYVEPKPAGPLKVVLSVDGKEIASGIVPTSAPLLFTANDALDFGIDLGSPVGLEYYDLAPFKFNGTIKNASVKYLGTPAQIKKERGETDNQIPAAN</sequence>
<dbReference type="Gene3D" id="3.30.1120.10">
    <property type="match status" value="1"/>
</dbReference>
<dbReference type="GO" id="GO:0046872">
    <property type="term" value="F:metal ion binding"/>
    <property type="evidence" value="ECO:0007669"/>
    <property type="project" value="UniProtKB-KW"/>
</dbReference>
<comment type="similarity">
    <text evidence="1">Belongs to the sulfatase family.</text>
</comment>
<evidence type="ECO:0000313" key="8">
    <source>
        <dbReference type="Proteomes" id="UP000320672"/>
    </source>
</evidence>
<feature type="domain" description="Sulfatase N-terminal" evidence="6">
    <location>
        <begin position="97"/>
        <end position="518"/>
    </location>
</feature>
<keyword evidence="5" id="KW-0812">Transmembrane</keyword>
<dbReference type="KEGG" id="rml:FF011L_47050"/>
<dbReference type="EC" id="3.1.6.1" evidence="7"/>
<evidence type="ECO:0000256" key="3">
    <source>
        <dbReference type="ARBA" id="ARBA00022801"/>
    </source>
</evidence>
<dbReference type="Pfam" id="PF00884">
    <property type="entry name" value="Sulfatase"/>
    <property type="match status" value="1"/>
</dbReference>